<dbReference type="GO" id="GO:0008999">
    <property type="term" value="F:protein-N-terminal-alanine acetyltransferase activity"/>
    <property type="evidence" value="ECO:0007669"/>
    <property type="project" value="TreeGrafter"/>
</dbReference>
<evidence type="ECO:0000313" key="7">
    <source>
        <dbReference type="EMBL" id="KNX38231.1"/>
    </source>
</evidence>
<dbReference type="InterPro" id="IPR000182">
    <property type="entry name" value="GNAT_dom"/>
</dbReference>
<dbReference type="PANTHER" id="PTHR43617">
    <property type="entry name" value="L-AMINO ACID N-ACETYLTRANSFERASE"/>
    <property type="match status" value="1"/>
</dbReference>
<reference evidence="8" key="1">
    <citation type="submission" date="2015-03" db="EMBL/GenBank/DDBJ databases">
        <title>Luteipulveratus halotolerans sp. nov., a novel actinobacterium (Dermacoccaceae) from Sarawak, Malaysia.</title>
        <authorList>
            <person name="Juboi H."/>
            <person name="Basik A."/>
            <person name="Shamsul S.S."/>
            <person name="Arnold P."/>
            <person name="Schmitt E.K."/>
            <person name="Sanglier J.-J."/>
            <person name="Yeo T."/>
        </authorList>
    </citation>
    <scope>NUCLEOTIDE SEQUENCE [LARGE SCALE GENOMIC DNA]</scope>
    <source>
        <strain evidence="8">C296001</strain>
    </source>
</reference>
<sequence length="330" mass="34897">MPDMQQSTALDPAQIDAVRALAAAATAADGVAPLSEETLLSLDRQPGPDGETATYLSVRDGEDLAAYAQVARDGSAEIVVHPEHRRRGYGRRLLDGVIGVRPDARVWAHGNVEGAQALAASAGLQVVRELWKMTLDAEAHPTPEPVVPQGFSARAFVPGQDEQAWLDVNARAFAYHPEQGRMTLEDLQDRMQQSWFDPAGLILVEDTKGGALAASHWTKVEAPEGAPGLDTPSASAPGYSAGGASAPSGSTSASGEVYVVAVDPAYQGHGLGKVVTALGLRHLQERGIHHIDLYVEGDNAPAVATYSRLGFERSALDVMYSRGVHEGLSR</sequence>
<name>A0A0L6CKA2_9MICO</name>
<feature type="domain" description="N-acetyltransferase" evidence="6">
    <location>
        <begin position="16"/>
        <end position="138"/>
    </location>
</feature>
<dbReference type="STRING" id="1631356.VV01_15490"/>
<comment type="caution">
    <text evidence="7">The sequence shown here is derived from an EMBL/GenBank/DDBJ whole genome shotgun (WGS) entry which is preliminary data.</text>
</comment>
<dbReference type="PROSITE" id="PS51186">
    <property type="entry name" value="GNAT"/>
    <property type="match status" value="2"/>
</dbReference>
<evidence type="ECO:0000256" key="3">
    <source>
        <dbReference type="ARBA" id="ARBA00023315"/>
    </source>
</evidence>
<keyword evidence="2 4" id="KW-0677">Repeat</keyword>
<proteinExistence type="inferred from homology"/>
<dbReference type="Pfam" id="PF00583">
    <property type="entry name" value="Acetyltransf_1"/>
    <property type="match status" value="2"/>
</dbReference>
<feature type="region of interest" description="Disordered" evidence="5">
    <location>
        <begin position="222"/>
        <end position="247"/>
    </location>
</feature>
<gene>
    <name evidence="4" type="primary">mshD</name>
    <name evidence="7" type="ORF">VV01_15490</name>
</gene>
<feature type="domain" description="N-acetyltransferase" evidence="6">
    <location>
        <begin position="151"/>
        <end position="330"/>
    </location>
</feature>
<evidence type="ECO:0000313" key="8">
    <source>
        <dbReference type="Proteomes" id="UP000037397"/>
    </source>
</evidence>
<feature type="binding site" evidence="4">
    <location>
        <position position="256"/>
    </location>
    <ligand>
        <name>1D-myo-inositol 2-(L-cysteinylamino)-2-deoxy-alpha-D-glucopyranoside</name>
        <dbReference type="ChEBI" id="CHEBI:58887"/>
    </ligand>
</feature>
<comment type="function">
    <text evidence="4">Catalyzes the transfer of acetyl from acetyl-CoA to desacetylmycothiol (Cys-GlcN-Ins) to form mycothiol.</text>
</comment>
<dbReference type="CDD" id="cd04301">
    <property type="entry name" value="NAT_SF"/>
    <property type="match status" value="1"/>
</dbReference>
<dbReference type="PIRSF" id="PIRSF021524">
    <property type="entry name" value="MSH_acetyltransferase"/>
    <property type="match status" value="1"/>
</dbReference>
<dbReference type="EC" id="2.3.1.189" evidence="4"/>
<dbReference type="NCBIfam" id="TIGR03448">
    <property type="entry name" value="mycothiol_MshD"/>
    <property type="match status" value="1"/>
</dbReference>
<dbReference type="OrthoDB" id="3208058at2"/>
<dbReference type="Proteomes" id="UP000037397">
    <property type="component" value="Unassembled WGS sequence"/>
</dbReference>
<comment type="catalytic activity">
    <reaction evidence="4">
        <text>1D-myo-inositol 2-(L-cysteinylamino)-2-deoxy-alpha-D-glucopyranoside + acetyl-CoA = mycothiol + CoA + H(+)</text>
        <dbReference type="Rhea" id="RHEA:26172"/>
        <dbReference type="ChEBI" id="CHEBI:15378"/>
        <dbReference type="ChEBI" id="CHEBI:16768"/>
        <dbReference type="ChEBI" id="CHEBI:57287"/>
        <dbReference type="ChEBI" id="CHEBI:57288"/>
        <dbReference type="ChEBI" id="CHEBI:58887"/>
        <dbReference type="EC" id="2.3.1.189"/>
    </reaction>
</comment>
<evidence type="ECO:0000256" key="4">
    <source>
        <dbReference type="HAMAP-Rule" id="MF_01698"/>
    </source>
</evidence>
<organism evidence="7 8">
    <name type="scientific">Luteipulveratus halotolerans</name>
    <dbReference type="NCBI Taxonomy" id="1631356"/>
    <lineage>
        <taxon>Bacteria</taxon>
        <taxon>Bacillati</taxon>
        <taxon>Actinomycetota</taxon>
        <taxon>Actinomycetes</taxon>
        <taxon>Micrococcales</taxon>
        <taxon>Dermacoccaceae</taxon>
        <taxon>Luteipulveratus</taxon>
    </lineage>
</organism>
<dbReference type="PATRIC" id="fig|1631356.3.peg.3071"/>
<dbReference type="GO" id="GO:0010125">
    <property type="term" value="P:mycothiol biosynthetic process"/>
    <property type="evidence" value="ECO:0007669"/>
    <property type="project" value="UniProtKB-UniRule"/>
</dbReference>
<keyword evidence="8" id="KW-1185">Reference proteome</keyword>
<dbReference type="InterPro" id="IPR016181">
    <property type="entry name" value="Acyl_CoA_acyltransferase"/>
</dbReference>
<feature type="binding site" evidence="4">
    <location>
        <begin position="260"/>
        <end position="262"/>
    </location>
    <ligand>
        <name>acetyl-CoA</name>
        <dbReference type="ChEBI" id="CHEBI:57288"/>
        <label>2</label>
    </ligand>
</feature>
<comment type="similarity">
    <text evidence="4">Belongs to the acetyltransferase family. MshD subfamily.</text>
</comment>
<feature type="binding site" evidence="4">
    <location>
        <position position="294"/>
    </location>
    <ligand>
        <name>1D-myo-inositol 2-(L-cysteinylamino)-2-deoxy-alpha-D-glucopyranoside</name>
        <dbReference type="ChEBI" id="CHEBI:58887"/>
    </ligand>
</feature>
<dbReference type="EMBL" id="LAIR01000002">
    <property type="protein sequence ID" value="KNX38231.1"/>
    <property type="molecule type" value="Genomic_DNA"/>
</dbReference>
<dbReference type="AlphaFoldDB" id="A0A0L6CKA2"/>
<evidence type="ECO:0000259" key="6">
    <source>
        <dbReference type="PROSITE" id="PS51186"/>
    </source>
</evidence>
<dbReference type="GO" id="GO:0035447">
    <property type="term" value="F:mycothiol synthase activity"/>
    <property type="evidence" value="ECO:0007669"/>
    <property type="project" value="UniProtKB-UniRule"/>
</dbReference>
<feature type="binding site" evidence="4">
    <location>
        <position position="178"/>
    </location>
    <ligand>
        <name>1D-myo-inositol 2-(L-cysteinylamino)-2-deoxy-alpha-D-glucopyranoside</name>
        <dbReference type="ChEBI" id="CHEBI:58887"/>
    </ligand>
</feature>
<evidence type="ECO:0000256" key="5">
    <source>
        <dbReference type="SAM" id="MobiDB-lite"/>
    </source>
</evidence>
<keyword evidence="3 4" id="KW-0012">Acyltransferase</keyword>
<comment type="subunit">
    <text evidence="4">Monomer.</text>
</comment>
<protein>
    <recommendedName>
        <fullName evidence="4">Mycothiol acetyltransferase</fullName>
        <shortName evidence="4">MSH acetyltransferase</shortName>
        <ecNumber evidence="4">2.3.1.189</ecNumber>
    </recommendedName>
    <alternativeName>
        <fullName evidence="4">Mycothiol synthase</fullName>
    </alternativeName>
</protein>
<comment type="caution">
    <text evidence="4">Lacks conserved residue(s) required for the propagation of feature annotation.</text>
</comment>
<feature type="binding site" evidence="4">
    <location>
        <begin position="267"/>
        <end position="273"/>
    </location>
    <ligand>
        <name>acetyl-CoA</name>
        <dbReference type="ChEBI" id="CHEBI:57288"/>
        <label>2</label>
    </ligand>
</feature>
<accession>A0A0L6CKA2</accession>
<feature type="binding site" evidence="4">
    <location>
        <position position="219"/>
    </location>
    <ligand>
        <name>1D-myo-inositol 2-(L-cysteinylamino)-2-deoxy-alpha-D-glucopyranoside</name>
        <dbReference type="ChEBI" id="CHEBI:58887"/>
    </ligand>
</feature>
<dbReference type="PANTHER" id="PTHR43617:SF31">
    <property type="entry name" value="MYCOTHIOL ACETYLTRANSFERASE"/>
    <property type="match status" value="1"/>
</dbReference>
<feature type="binding site" evidence="4">
    <location>
        <position position="36"/>
    </location>
    <ligand>
        <name>1D-myo-inositol 2-(L-cysteinylamino)-2-deoxy-alpha-D-glucopyranoside</name>
        <dbReference type="ChEBI" id="CHEBI:58887"/>
    </ligand>
</feature>
<dbReference type="InterPro" id="IPR017813">
    <property type="entry name" value="Mycothiol_AcTrfase"/>
</dbReference>
<dbReference type="InterPro" id="IPR050276">
    <property type="entry name" value="MshD_Acetyltransferase"/>
</dbReference>
<evidence type="ECO:0000256" key="1">
    <source>
        <dbReference type="ARBA" id="ARBA00022679"/>
    </source>
</evidence>
<feature type="compositionally biased region" description="Low complexity" evidence="5">
    <location>
        <begin position="232"/>
        <end position="247"/>
    </location>
</feature>
<dbReference type="Gene3D" id="3.40.630.30">
    <property type="match status" value="1"/>
</dbReference>
<dbReference type="HAMAP" id="MF_01698">
    <property type="entry name" value="MshD"/>
    <property type="match status" value="1"/>
</dbReference>
<feature type="binding site" evidence="4">
    <location>
        <begin position="78"/>
        <end position="80"/>
    </location>
    <ligand>
        <name>acetyl-CoA</name>
        <dbReference type="ChEBI" id="CHEBI:57288"/>
        <label>1</label>
    </ligand>
</feature>
<dbReference type="SUPFAM" id="SSF55729">
    <property type="entry name" value="Acyl-CoA N-acyltransferases (Nat)"/>
    <property type="match status" value="1"/>
</dbReference>
<keyword evidence="1 4" id="KW-0808">Transferase</keyword>
<evidence type="ECO:0000256" key="2">
    <source>
        <dbReference type="ARBA" id="ARBA00022737"/>
    </source>
</evidence>